<sequence length="105" mass="12068">MYKHLFVLKTDNMALIITSCCVLHNLCIDNGDSIIVDAEEDVEMRRFLENEADDDVELLMEPMSRDMETDIPTVNEFGTRTSLTSRLRQLKDQGVIKRNEVMSSL</sequence>
<dbReference type="EMBL" id="JBCLYO010000007">
    <property type="protein sequence ID" value="KAL0087495.1"/>
    <property type="molecule type" value="Genomic_DNA"/>
</dbReference>
<gene>
    <name evidence="1" type="ORF">J3Q64DRAFT_1737732</name>
</gene>
<evidence type="ECO:0000313" key="2">
    <source>
        <dbReference type="Proteomes" id="UP001448207"/>
    </source>
</evidence>
<proteinExistence type="predicted"/>
<evidence type="ECO:0000313" key="1">
    <source>
        <dbReference type="EMBL" id="KAL0087495.1"/>
    </source>
</evidence>
<dbReference type="Proteomes" id="UP001448207">
    <property type="component" value="Unassembled WGS sequence"/>
</dbReference>
<organism evidence="1 2">
    <name type="scientific">Phycomyces blakesleeanus</name>
    <dbReference type="NCBI Taxonomy" id="4837"/>
    <lineage>
        <taxon>Eukaryota</taxon>
        <taxon>Fungi</taxon>
        <taxon>Fungi incertae sedis</taxon>
        <taxon>Mucoromycota</taxon>
        <taxon>Mucoromycotina</taxon>
        <taxon>Mucoromycetes</taxon>
        <taxon>Mucorales</taxon>
        <taxon>Phycomycetaceae</taxon>
        <taxon>Phycomyces</taxon>
    </lineage>
</organism>
<comment type="caution">
    <text evidence="1">The sequence shown here is derived from an EMBL/GenBank/DDBJ whole genome shotgun (WGS) entry which is preliminary data.</text>
</comment>
<reference evidence="1 2" key="1">
    <citation type="submission" date="2024-04" db="EMBL/GenBank/DDBJ databases">
        <title>Symmetric and asymmetric DNA N6-adenine methylation regulates different biological responses in Mucorales.</title>
        <authorList>
            <consortium name="Lawrence Berkeley National Laboratory"/>
            <person name="Lax C."/>
            <person name="Mondo S.J."/>
            <person name="Osorio-Concepcion M."/>
            <person name="Muszewska A."/>
            <person name="Corrochano-Luque M."/>
            <person name="Gutierrez G."/>
            <person name="Riley R."/>
            <person name="Lipzen A."/>
            <person name="Guo J."/>
            <person name="Hundley H."/>
            <person name="Amirebrahimi M."/>
            <person name="Ng V."/>
            <person name="Lorenzo-Gutierrez D."/>
            <person name="Binder U."/>
            <person name="Yang J."/>
            <person name="Song Y."/>
            <person name="Canovas D."/>
            <person name="Navarro E."/>
            <person name="Freitag M."/>
            <person name="Gabaldon T."/>
            <person name="Grigoriev I.V."/>
            <person name="Corrochano L.M."/>
            <person name="Nicolas F.E."/>
            <person name="Garre V."/>
        </authorList>
    </citation>
    <scope>NUCLEOTIDE SEQUENCE [LARGE SCALE GENOMIC DNA]</scope>
    <source>
        <strain evidence="1 2">L51</strain>
    </source>
</reference>
<evidence type="ECO:0008006" key="3">
    <source>
        <dbReference type="Google" id="ProtNLM"/>
    </source>
</evidence>
<accession>A0ABR3B3E6</accession>
<name>A0ABR3B3E6_PHYBL</name>
<protein>
    <recommendedName>
        <fullName evidence="3">DDE Tnp4 domain-containing protein</fullName>
    </recommendedName>
</protein>
<keyword evidence="2" id="KW-1185">Reference proteome</keyword>